<dbReference type="InterPro" id="IPR043502">
    <property type="entry name" value="DNA/RNA_pol_sf"/>
</dbReference>
<evidence type="ECO:0000256" key="1">
    <source>
        <dbReference type="SAM" id="Coils"/>
    </source>
</evidence>
<accession>A0ABQ5I9V9</accession>
<dbReference type="Gene3D" id="3.30.70.270">
    <property type="match status" value="1"/>
</dbReference>
<evidence type="ECO:0000313" key="3">
    <source>
        <dbReference type="Proteomes" id="UP001151760"/>
    </source>
</evidence>
<name>A0ABQ5I9V9_9ASTR</name>
<dbReference type="InterPro" id="IPR043128">
    <property type="entry name" value="Rev_trsase/Diguanyl_cyclase"/>
</dbReference>
<dbReference type="EMBL" id="BQNB010020522">
    <property type="protein sequence ID" value="GJT96891.1"/>
    <property type="molecule type" value="Genomic_DNA"/>
</dbReference>
<protein>
    <recommendedName>
        <fullName evidence="4">Reverse transcriptase domain-containing protein</fullName>
    </recommendedName>
</protein>
<dbReference type="Proteomes" id="UP001151760">
    <property type="component" value="Unassembled WGS sequence"/>
</dbReference>
<feature type="coiled-coil region" evidence="1">
    <location>
        <begin position="156"/>
        <end position="212"/>
    </location>
</feature>
<evidence type="ECO:0000313" key="2">
    <source>
        <dbReference type="EMBL" id="GJT96891.1"/>
    </source>
</evidence>
<sequence>MKYRQVRSILRVFNQLLRVLMCRPVASSSHVPTDGMRNLSTVASVPVQPQTPIQYRPAQSMPPSLRVIGIEWRIFDGDLVLVGGGSTRAGRKGEQEKYFPSLCCLKAYPLAKPVAHKKRPLTPDRRQALKEEVFNWLKEGIIRKVQYPGWVTNAMLIKQKSELKNSVATLQRMEEKNGRNIEVYLEEIVMKNRSEQSLIQDVEETVDKLRRVNVKIDPSKCTFRMEEGKFLGYVMMKEGIRGDPEKNQAILRSPAPRGLD</sequence>
<keyword evidence="3" id="KW-1185">Reference proteome</keyword>
<dbReference type="SUPFAM" id="SSF56672">
    <property type="entry name" value="DNA/RNA polymerases"/>
    <property type="match status" value="1"/>
</dbReference>
<reference evidence="2" key="1">
    <citation type="journal article" date="2022" name="Int. J. Mol. Sci.">
        <title>Draft Genome of Tanacetum Coccineum: Genomic Comparison of Closely Related Tanacetum-Family Plants.</title>
        <authorList>
            <person name="Yamashiro T."/>
            <person name="Shiraishi A."/>
            <person name="Nakayama K."/>
            <person name="Satake H."/>
        </authorList>
    </citation>
    <scope>NUCLEOTIDE SEQUENCE</scope>
</reference>
<evidence type="ECO:0008006" key="4">
    <source>
        <dbReference type="Google" id="ProtNLM"/>
    </source>
</evidence>
<dbReference type="Gene3D" id="3.10.10.10">
    <property type="entry name" value="HIV Type 1 Reverse Transcriptase, subunit A, domain 1"/>
    <property type="match status" value="1"/>
</dbReference>
<gene>
    <name evidence="2" type="ORF">Tco_1092409</name>
</gene>
<dbReference type="InterPro" id="IPR053134">
    <property type="entry name" value="RNA-dir_DNA_polymerase"/>
</dbReference>
<dbReference type="PANTHER" id="PTHR24559">
    <property type="entry name" value="TRANSPOSON TY3-I GAG-POL POLYPROTEIN"/>
    <property type="match status" value="1"/>
</dbReference>
<keyword evidence="1" id="KW-0175">Coiled coil</keyword>
<reference evidence="2" key="2">
    <citation type="submission" date="2022-01" db="EMBL/GenBank/DDBJ databases">
        <authorList>
            <person name="Yamashiro T."/>
            <person name="Shiraishi A."/>
            <person name="Satake H."/>
            <person name="Nakayama K."/>
        </authorList>
    </citation>
    <scope>NUCLEOTIDE SEQUENCE</scope>
</reference>
<proteinExistence type="predicted"/>
<comment type="caution">
    <text evidence="2">The sequence shown here is derived from an EMBL/GenBank/DDBJ whole genome shotgun (WGS) entry which is preliminary data.</text>
</comment>
<organism evidence="2 3">
    <name type="scientific">Tanacetum coccineum</name>
    <dbReference type="NCBI Taxonomy" id="301880"/>
    <lineage>
        <taxon>Eukaryota</taxon>
        <taxon>Viridiplantae</taxon>
        <taxon>Streptophyta</taxon>
        <taxon>Embryophyta</taxon>
        <taxon>Tracheophyta</taxon>
        <taxon>Spermatophyta</taxon>
        <taxon>Magnoliopsida</taxon>
        <taxon>eudicotyledons</taxon>
        <taxon>Gunneridae</taxon>
        <taxon>Pentapetalae</taxon>
        <taxon>asterids</taxon>
        <taxon>campanulids</taxon>
        <taxon>Asterales</taxon>
        <taxon>Asteraceae</taxon>
        <taxon>Asteroideae</taxon>
        <taxon>Anthemideae</taxon>
        <taxon>Anthemidinae</taxon>
        <taxon>Tanacetum</taxon>
    </lineage>
</organism>
<dbReference type="PANTHER" id="PTHR24559:SF444">
    <property type="entry name" value="REVERSE TRANSCRIPTASE DOMAIN-CONTAINING PROTEIN"/>
    <property type="match status" value="1"/>
</dbReference>